<dbReference type="InterPro" id="IPR034081">
    <property type="entry name" value="R3H_AAA"/>
</dbReference>
<dbReference type="SUPFAM" id="SSF52540">
    <property type="entry name" value="P-loop containing nucleoside triphosphate hydrolases"/>
    <property type="match status" value="1"/>
</dbReference>
<dbReference type="OMA" id="FEVRQWD"/>
<organism evidence="5 6">
    <name type="scientific">Zostera marina</name>
    <name type="common">Eelgrass</name>
    <dbReference type="NCBI Taxonomy" id="29655"/>
    <lineage>
        <taxon>Eukaryota</taxon>
        <taxon>Viridiplantae</taxon>
        <taxon>Streptophyta</taxon>
        <taxon>Embryophyta</taxon>
        <taxon>Tracheophyta</taxon>
        <taxon>Spermatophyta</taxon>
        <taxon>Magnoliopsida</taxon>
        <taxon>Liliopsida</taxon>
        <taxon>Zosteraceae</taxon>
        <taxon>Zostera</taxon>
    </lineage>
</organism>
<dbReference type="PANTHER" id="PTHR20953:SF14">
    <property type="entry name" value="PROTEIN SEEDLING PLASTID DEVELOPMENT 1"/>
    <property type="match status" value="1"/>
</dbReference>
<protein>
    <submittedName>
        <fullName evidence="5">Single-stranded nucleic acid binding R3H domain protein</fullName>
    </submittedName>
</protein>
<evidence type="ECO:0000256" key="2">
    <source>
        <dbReference type="ARBA" id="ARBA00022840"/>
    </source>
</evidence>
<keyword evidence="1" id="KW-0547">Nucleotide-binding</keyword>
<dbReference type="Pfam" id="PF25516">
    <property type="entry name" value="PTPase"/>
    <property type="match status" value="1"/>
</dbReference>
<dbReference type="InterPro" id="IPR003593">
    <property type="entry name" value="AAA+_ATPase"/>
</dbReference>
<dbReference type="CDD" id="cd00009">
    <property type="entry name" value="AAA"/>
    <property type="match status" value="1"/>
</dbReference>
<dbReference type="CDD" id="cd02645">
    <property type="entry name" value="R3H_AAA"/>
    <property type="match status" value="1"/>
</dbReference>
<evidence type="ECO:0000256" key="3">
    <source>
        <dbReference type="SAM" id="MobiDB-lite"/>
    </source>
</evidence>
<dbReference type="SMART" id="SM00382">
    <property type="entry name" value="AAA"/>
    <property type="match status" value="1"/>
</dbReference>
<feature type="domain" description="AAA+ ATPase" evidence="4">
    <location>
        <begin position="181"/>
        <end position="315"/>
    </location>
</feature>
<dbReference type="Gene3D" id="3.40.50.300">
    <property type="entry name" value="P-loop containing nucleotide triphosphate hydrolases"/>
    <property type="match status" value="1"/>
</dbReference>
<comment type="caution">
    <text evidence="5">The sequence shown here is derived from an EMBL/GenBank/DDBJ whole genome shotgun (WGS) entry which is preliminary data.</text>
</comment>
<dbReference type="STRING" id="29655.A0A0K9PV45"/>
<dbReference type="InterPro" id="IPR027417">
    <property type="entry name" value="P-loop_NTPase"/>
</dbReference>
<evidence type="ECO:0000256" key="1">
    <source>
        <dbReference type="ARBA" id="ARBA00022741"/>
    </source>
</evidence>
<dbReference type="OrthoDB" id="26838at2759"/>
<dbReference type="InterPro" id="IPR045735">
    <property type="entry name" value="Spore_III_AA_AAA+_ATPase"/>
</dbReference>
<gene>
    <name evidence="5" type="ORF">ZOSMA_159G00410</name>
</gene>
<dbReference type="PANTHER" id="PTHR20953">
    <property type="entry name" value="KINASE-RELATED"/>
    <property type="match status" value="1"/>
</dbReference>
<keyword evidence="2" id="KW-0067">ATP-binding</keyword>
<dbReference type="PRINTS" id="PR00830">
    <property type="entry name" value="ENDOLAPTASE"/>
</dbReference>
<proteinExistence type="predicted"/>
<evidence type="ECO:0000313" key="6">
    <source>
        <dbReference type="Proteomes" id="UP000036987"/>
    </source>
</evidence>
<keyword evidence="6" id="KW-1185">Reference proteome</keyword>
<evidence type="ECO:0000313" key="5">
    <source>
        <dbReference type="EMBL" id="KMZ72876.1"/>
    </source>
</evidence>
<dbReference type="GO" id="GO:0005524">
    <property type="term" value="F:ATP binding"/>
    <property type="evidence" value="ECO:0007669"/>
    <property type="project" value="UniProtKB-KW"/>
</dbReference>
<accession>A0A0K9PV45</accession>
<dbReference type="InterPro" id="IPR058670">
    <property type="entry name" value="PTPase_dom"/>
</dbReference>
<sequence>MKTMNSVAAMISPSSFYRPKMIPSVSSPPSIRRPKDRYTKNSQVSSRNLMKMEGAAMLMTAVEDELDLFLNLVPTRMRDELVKRKEVRDLVEVVMDLGRRPIARFPDGDWVISDEVVGAKDLQHAVSKVGDFSDDNRSGINHSLHRISAIRNRNMQIIGLTCRVGRAITGNAEMINDLVERGGSILVIGPPGVGKTTLIREIARLLADDHMKRVVIVDTSNEIGGDGDVPHSGIGRARRMQVPNVNLQHSVMIEAVENHMPEVIIIDEIGTELEALASSTIAQRGVQLVATAHGVTIESIMKNPSLQILVGGIESVTLGDDVAKKRKVQKTVLERKGPPTFSCAIEMLSKTECRVHHRLEATVDALLAGKSPLFEIRRMDPSTADNNMISVSELKQVEEPLIFCNEDDIHLVEPSPDSFGSAADYVMSRTDSRSSSNKDNKRIRVYLFKILEADLHQVAEVMGLENEIDVTENIGQANAILALNFELKQNPWIRSVAKFHNLQVFAIKRNTMAQMAKAIHMIIGTETFGSISKESVNNSPRDIDIEDDAPKRKPSLEEIDALEEARLAIEYIVIPGGEAVELLSRCSEIVDLQLKLVESYQLAAEKSGSEFTSRLHILPLKQNNPNPYLKSTTTTGLTGSNGVARLPFLPE</sequence>
<dbReference type="AlphaFoldDB" id="A0A0K9PV45"/>
<dbReference type="Pfam" id="PF19568">
    <property type="entry name" value="Spore_III_AA"/>
    <property type="match status" value="1"/>
</dbReference>
<evidence type="ECO:0000259" key="4">
    <source>
        <dbReference type="SMART" id="SM00382"/>
    </source>
</evidence>
<feature type="region of interest" description="Disordered" evidence="3">
    <location>
        <begin position="22"/>
        <end position="44"/>
    </location>
</feature>
<dbReference type="FunFam" id="3.40.50.300:FF:001088">
    <property type="entry name" value="uncharacterized protein ycf45 isoform X2"/>
    <property type="match status" value="1"/>
</dbReference>
<dbReference type="Proteomes" id="UP000036987">
    <property type="component" value="Unassembled WGS sequence"/>
</dbReference>
<dbReference type="EMBL" id="LFYR01000619">
    <property type="protein sequence ID" value="KMZ72876.1"/>
    <property type="molecule type" value="Genomic_DNA"/>
</dbReference>
<reference evidence="6" key="1">
    <citation type="journal article" date="2016" name="Nature">
        <title>The genome of the seagrass Zostera marina reveals angiosperm adaptation to the sea.</title>
        <authorList>
            <person name="Olsen J.L."/>
            <person name="Rouze P."/>
            <person name="Verhelst B."/>
            <person name="Lin Y.-C."/>
            <person name="Bayer T."/>
            <person name="Collen J."/>
            <person name="Dattolo E."/>
            <person name="De Paoli E."/>
            <person name="Dittami S."/>
            <person name="Maumus F."/>
            <person name="Michel G."/>
            <person name="Kersting A."/>
            <person name="Lauritano C."/>
            <person name="Lohaus R."/>
            <person name="Toepel M."/>
            <person name="Tonon T."/>
            <person name="Vanneste K."/>
            <person name="Amirebrahimi M."/>
            <person name="Brakel J."/>
            <person name="Bostroem C."/>
            <person name="Chovatia M."/>
            <person name="Grimwood J."/>
            <person name="Jenkins J.W."/>
            <person name="Jueterbock A."/>
            <person name="Mraz A."/>
            <person name="Stam W.T."/>
            <person name="Tice H."/>
            <person name="Bornberg-Bauer E."/>
            <person name="Green P.J."/>
            <person name="Pearson G.A."/>
            <person name="Procaccini G."/>
            <person name="Duarte C.M."/>
            <person name="Schmutz J."/>
            <person name="Reusch T.B.H."/>
            <person name="Van de Peer Y."/>
        </authorList>
    </citation>
    <scope>NUCLEOTIDE SEQUENCE [LARGE SCALE GENOMIC DNA]</scope>
    <source>
        <strain evidence="6">cv. Finnish</strain>
    </source>
</reference>
<name>A0A0K9PV45_ZOSMR</name>